<organism evidence="4 5">
    <name type="scientific">Nitrobacter winogradskyi</name>
    <name type="common">Nitrobacter agilis</name>
    <dbReference type="NCBI Taxonomy" id="913"/>
    <lineage>
        <taxon>Bacteria</taxon>
        <taxon>Pseudomonadati</taxon>
        <taxon>Pseudomonadota</taxon>
        <taxon>Alphaproteobacteria</taxon>
        <taxon>Hyphomicrobiales</taxon>
        <taxon>Nitrobacteraceae</taxon>
        <taxon>Nitrobacter</taxon>
    </lineage>
</organism>
<dbReference type="InterPro" id="IPR036086">
    <property type="entry name" value="ParB/Sulfiredoxin_sf"/>
</dbReference>
<reference evidence="4 5" key="1">
    <citation type="submission" date="2019-06" db="EMBL/GenBank/DDBJ databases">
        <title>Whole genome shotgun sequence of Nitrobacter winogradskyi NBRC 14297.</title>
        <authorList>
            <person name="Hosoyama A."/>
            <person name="Uohara A."/>
            <person name="Ohji S."/>
            <person name="Ichikawa N."/>
        </authorList>
    </citation>
    <scope>NUCLEOTIDE SEQUENCE [LARGE SCALE GENOMIC DNA]</scope>
    <source>
        <strain evidence="4 5">NBRC 14297</strain>
    </source>
</reference>
<dbReference type="Gene3D" id="1.10.10.2830">
    <property type="match status" value="1"/>
</dbReference>
<accession>A0A4Y3WCS7</accession>
<protein>
    <submittedName>
        <fullName evidence="4">Chromosome partitioning protein ParB</fullName>
    </submittedName>
</protein>
<dbReference type="PANTHER" id="PTHR33375">
    <property type="entry name" value="CHROMOSOME-PARTITIONING PROTEIN PARB-RELATED"/>
    <property type="match status" value="1"/>
</dbReference>
<dbReference type="AlphaFoldDB" id="A0A4Y3WCS7"/>
<dbReference type="SUPFAM" id="SSF109709">
    <property type="entry name" value="KorB DNA-binding domain-like"/>
    <property type="match status" value="1"/>
</dbReference>
<gene>
    <name evidence="4" type="ORF">NWI01_17420</name>
</gene>
<dbReference type="FunFam" id="3.90.1530.30:FF:000002">
    <property type="entry name" value="Chromosome partitioning protein ParB"/>
    <property type="match status" value="1"/>
</dbReference>
<feature type="region of interest" description="Disordered" evidence="2">
    <location>
        <begin position="674"/>
        <end position="714"/>
    </location>
</feature>
<feature type="compositionally biased region" description="Low complexity" evidence="2">
    <location>
        <begin position="693"/>
        <end position="714"/>
    </location>
</feature>
<dbReference type="OrthoDB" id="9813122at2"/>
<evidence type="ECO:0000256" key="1">
    <source>
        <dbReference type="SAM" id="Coils"/>
    </source>
</evidence>
<dbReference type="GO" id="GO:0007059">
    <property type="term" value="P:chromosome segregation"/>
    <property type="evidence" value="ECO:0007669"/>
    <property type="project" value="TreeGrafter"/>
</dbReference>
<keyword evidence="1" id="KW-0175">Coiled coil</keyword>
<dbReference type="EMBL" id="BJNF01000042">
    <property type="protein sequence ID" value="GEC15850.1"/>
    <property type="molecule type" value="Genomic_DNA"/>
</dbReference>
<evidence type="ECO:0000313" key="4">
    <source>
        <dbReference type="EMBL" id="GEC15850.1"/>
    </source>
</evidence>
<comment type="caution">
    <text evidence="4">The sequence shown here is derived from an EMBL/GenBank/DDBJ whole genome shotgun (WGS) entry which is preliminary data.</text>
</comment>
<dbReference type="GO" id="GO:0005694">
    <property type="term" value="C:chromosome"/>
    <property type="evidence" value="ECO:0007669"/>
    <property type="project" value="TreeGrafter"/>
</dbReference>
<evidence type="ECO:0000259" key="3">
    <source>
        <dbReference type="Pfam" id="PF02195"/>
    </source>
</evidence>
<sequence length="714" mass="79020">MARAAKKKRAPAIIIFSRARDIPFNRIRLSANNVRETNAEDGLDELTHDIERREDLVQGLNVRAILDDDENETGDFETPAGGRRYRAIARLVEAGRFPADGLVPCVVKKADAKTSAIDDSLAENTFRLALHPLDQFQAFKRMVDGGMSTGEVASAYFTSQRYVDQRLALAKVSPKLHEVYAQEGMTLAMLEAFTAHPDHARQEQVWDALKQSHYREPWRIRNMLTETTVAASDKRALFVGIDAYMAAGGQLLPRYLFDDDEDGWLKDVSLLDRLVAEKLKAAADEVAAEGWKWVAVDLELPYGHDHGLRAITGTFAELTKKEQRQREKLRDEQERLEAEYASYDELPDEIDQRLGEIEKQLDAFERRPAVYDPADIAIAGVFVTVDEDGAFVVDRGWVRPEDERAETADGASHDCDDADGAVAPDGKRTVITIGGQPAEPEEEEETIKPLPERLVAELTAHRTVALSDAVGSHPHIAMTALLHKLVRDTFKRSTSGSAVQVSVREVYFREQGIDLKDSPYAKSIGERHAGWKADLPADDDALWDWLDRLDDASRMALLAHCVSFGINALYERPNPMSATGTSEHGLRTRMAEADRLARITGLDMADAGFRPTVANYLGRVTKPRILEAVHEALGEEKARLIEHLKKDDMAREAERLLVDTGWLPEPLRLLAEEPAAETSAGQNGDDVALPEFLADGDGAATAAPDAPTTLVAAE</sequence>
<dbReference type="Pfam" id="PF02195">
    <property type="entry name" value="ParB_N"/>
    <property type="match status" value="1"/>
</dbReference>
<feature type="coiled-coil region" evidence="1">
    <location>
        <begin position="315"/>
        <end position="346"/>
    </location>
</feature>
<dbReference type="PANTHER" id="PTHR33375:SF7">
    <property type="entry name" value="CHROMOSOME 2-PARTITIONING PROTEIN PARB-RELATED"/>
    <property type="match status" value="1"/>
</dbReference>
<dbReference type="InterPro" id="IPR003115">
    <property type="entry name" value="ParB_N"/>
</dbReference>
<dbReference type="RefSeq" id="WP_141383517.1">
    <property type="nucleotide sequence ID" value="NZ_BJNF01000042.1"/>
</dbReference>
<feature type="domain" description="ParB-like N-terminal" evidence="3">
    <location>
        <begin position="20"/>
        <end position="124"/>
    </location>
</feature>
<dbReference type="Proteomes" id="UP000318825">
    <property type="component" value="Unassembled WGS sequence"/>
</dbReference>
<evidence type="ECO:0000256" key="2">
    <source>
        <dbReference type="SAM" id="MobiDB-lite"/>
    </source>
</evidence>
<proteinExistence type="predicted"/>
<dbReference type="InterPro" id="IPR050336">
    <property type="entry name" value="Chromosome_partition/occlusion"/>
</dbReference>
<dbReference type="CDD" id="cd16406">
    <property type="entry name" value="ParB_N_like"/>
    <property type="match status" value="1"/>
</dbReference>
<evidence type="ECO:0000313" key="5">
    <source>
        <dbReference type="Proteomes" id="UP000318825"/>
    </source>
</evidence>
<name>A0A4Y3WCS7_NITWI</name>
<dbReference type="SUPFAM" id="SSF110849">
    <property type="entry name" value="ParB/Sulfiredoxin"/>
    <property type="match status" value="1"/>
</dbReference>